<dbReference type="GO" id="GO:0004416">
    <property type="term" value="F:hydroxyacylglutathione hydrolase activity"/>
    <property type="evidence" value="ECO:0007669"/>
    <property type="project" value="UniProtKB-EC"/>
</dbReference>
<dbReference type="Pfam" id="PF00753">
    <property type="entry name" value="Lactamase_B"/>
    <property type="match status" value="1"/>
</dbReference>
<dbReference type="PANTHER" id="PTHR42951">
    <property type="entry name" value="METALLO-BETA-LACTAMASE DOMAIN-CONTAINING"/>
    <property type="match status" value="1"/>
</dbReference>
<proteinExistence type="predicted"/>
<dbReference type="PANTHER" id="PTHR42951:SF14">
    <property type="entry name" value="METALLO-BETA-LACTAMASE SUPERFAMILY PROTEIN"/>
    <property type="match status" value="1"/>
</dbReference>
<organism evidence="2">
    <name type="scientific">bioreactor metagenome</name>
    <dbReference type="NCBI Taxonomy" id="1076179"/>
    <lineage>
        <taxon>unclassified sequences</taxon>
        <taxon>metagenomes</taxon>
        <taxon>ecological metagenomes</taxon>
    </lineage>
</organism>
<comment type="caution">
    <text evidence="2">The sequence shown here is derived from an EMBL/GenBank/DDBJ whole genome shotgun (WGS) entry which is preliminary data.</text>
</comment>
<dbReference type="CDD" id="cd07743">
    <property type="entry name" value="metallo-hydrolase-like_MBL-fold"/>
    <property type="match status" value="1"/>
</dbReference>
<accession>A0A645D9R5</accession>
<protein>
    <submittedName>
        <fullName evidence="2">Hydroxyacylglutathione hydrolase</fullName>
        <ecNumber evidence="2">3.1.2.6</ecNumber>
    </submittedName>
</protein>
<dbReference type="SMART" id="SM00849">
    <property type="entry name" value="Lactamase_B"/>
    <property type="match status" value="1"/>
</dbReference>
<feature type="domain" description="Metallo-beta-lactamase" evidence="1">
    <location>
        <begin position="2"/>
        <end position="169"/>
    </location>
</feature>
<dbReference type="InterPro" id="IPR036866">
    <property type="entry name" value="RibonucZ/Hydroxyglut_hydro"/>
</dbReference>
<name>A0A645D9R5_9ZZZZ</name>
<keyword evidence="2" id="KW-0378">Hydrolase</keyword>
<dbReference type="EMBL" id="VSSQ01034361">
    <property type="protein sequence ID" value="MPM86270.1"/>
    <property type="molecule type" value="Genomic_DNA"/>
</dbReference>
<dbReference type="InterPro" id="IPR050855">
    <property type="entry name" value="NDM-1-like"/>
</dbReference>
<sequence length="260" mass="29764">MNNSSTKKVDEILVQNGLHPKYIINTHSHLDHCGGNTYFQNNYPGCLVYSSLKEKLFMENQELHASILSTGNPFKGLDKSNKSLSIDFLLEYGTTKINDEKLEVISLKGHSIEQIGIITPEKVCFLGDSLFSDTTIDKYSLPYLYDIEESLNTLNFIKEIDADYFVIGHSDKTYERLEITQLAEKNIENINKYLNDILELLDQPLSKEDVLENLALLNNLDMEFRQYHLNLSAVSSFLSYLYNNGKINSSVQDGKLYFYV</sequence>
<dbReference type="EC" id="3.1.2.6" evidence="2"/>
<reference evidence="2" key="1">
    <citation type="submission" date="2019-08" db="EMBL/GenBank/DDBJ databases">
        <authorList>
            <person name="Kucharzyk K."/>
            <person name="Murdoch R.W."/>
            <person name="Higgins S."/>
            <person name="Loffler F."/>
        </authorList>
    </citation>
    <scope>NUCLEOTIDE SEQUENCE</scope>
</reference>
<dbReference type="SUPFAM" id="SSF56281">
    <property type="entry name" value="Metallo-hydrolase/oxidoreductase"/>
    <property type="match status" value="1"/>
</dbReference>
<evidence type="ECO:0000313" key="2">
    <source>
        <dbReference type="EMBL" id="MPM86270.1"/>
    </source>
</evidence>
<evidence type="ECO:0000259" key="1">
    <source>
        <dbReference type="SMART" id="SM00849"/>
    </source>
</evidence>
<dbReference type="AlphaFoldDB" id="A0A645D9R5"/>
<dbReference type="Gene3D" id="3.60.15.10">
    <property type="entry name" value="Ribonuclease Z/Hydroxyacylglutathione hydrolase-like"/>
    <property type="match status" value="1"/>
</dbReference>
<gene>
    <name evidence="2" type="primary">gloB_46</name>
    <name evidence="2" type="ORF">SDC9_133359</name>
</gene>
<dbReference type="InterPro" id="IPR001279">
    <property type="entry name" value="Metallo-B-lactamas"/>
</dbReference>